<evidence type="ECO:0000313" key="3">
    <source>
        <dbReference type="Proteomes" id="UP000613401"/>
    </source>
</evidence>
<accession>A0A8H4CTJ6</accession>
<keyword evidence="3" id="KW-1185">Reference proteome</keyword>
<dbReference type="Proteomes" id="UP000613401">
    <property type="component" value="Unassembled WGS sequence"/>
</dbReference>
<feature type="compositionally biased region" description="Polar residues" evidence="1">
    <location>
        <begin position="448"/>
        <end position="458"/>
    </location>
</feature>
<reference evidence="2" key="2">
    <citation type="submission" date="2020-03" db="EMBL/GenBank/DDBJ databases">
        <authorList>
            <person name="Fu F.-F."/>
            <person name="Chen J."/>
        </authorList>
    </citation>
    <scope>NUCLEOTIDE SEQUENCE</scope>
    <source>
        <strain evidence="2">Lc1</strain>
    </source>
</reference>
<dbReference type="GeneID" id="69019949"/>
<name>A0A8H4CTJ6_COLGL</name>
<dbReference type="EMBL" id="WVTB01000016">
    <property type="protein sequence ID" value="KAF3809547.1"/>
    <property type="molecule type" value="Genomic_DNA"/>
</dbReference>
<feature type="region of interest" description="Disordered" evidence="1">
    <location>
        <begin position="414"/>
        <end position="458"/>
    </location>
</feature>
<organism evidence="2 3">
    <name type="scientific">Colletotrichum gloeosporioides</name>
    <name type="common">Anthracnose fungus</name>
    <name type="synonym">Glomerella cingulata</name>
    <dbReference type="NCBI Taxonomy" id="474922"/>
    <lineage>
        <taxon>Eukaryota</taxon>
        <taxon>Fungi</taxon>
        <taxon>Dikarya</taxon>
        <taxon>Ascomycota</taxon>
        <taxon>Pezizomycotina</taxon>
        <taxon>Sordariomycetes</taxon>
        <taxon>Hypocreomycetidae</taxon>
        <taxon>Glomerellales</taxon>
        <taxon>Glomerellaceae</taxon>
        <taxon>Colletotrichum</taxon>
        <taxon>Colletotrichum gloeosporioides species complex</taxon>
    </lineage>
</organism>
<protein>
    <recommendedName>
        <fullName evidence="4">F-box domain-containing protein</fullName>
    </recommendedName>
</protein>
<reference evidence="2" key="1">
    <citation type="journal article" date="2020" name="Phytopathology">
        <title>Genome sequence and comparative analysis of Colletotrichum gloeosporioides isolated from Liriodendron leaves.</title>
        <authorList>
            <person name="Fu F.F."/>
            <person name="Hao Z."/>
            <person name="Wang P."/>
            <person name="Lu Y."/>
            <person name="Xue L.J."/>
            <person name="Wei G."/>
            <person name="Tian Y."/>
            <person name="Baishi H."/>
            <person name="Xu H."/>
            <person name="Shi J."/>
            <person name="Cheng T."/>
            <person name="Wang G."/>
            <person name="Yi Y."/>
            <person name="Chen J."/>
        </authorList>
    </citation>
    <scope>NUCLEOTIDE SEQUENCE</scope>
    <source>
        <strain evidence="2">Lc1</strain>
    </source>
</reference>
<evidence type="ECO:0000256" key="1">
    <source>
        <dbReference type="SAM" id="MobiDB-lite"/>
    </source>
</evidence>
<sequence>MDRLPQEIVDDIISHRFIDEIIHPYRPKLRLISRFATVSRRFQYAIERLLFRTIEISNLNNDIQMFESLFSTSPYRRDFIKRVTLRIQLDKYLQRIIRIYYKALDMDQAGSEAFRAVSETLLILSAWTDRQAIRLTICCQTWGKVVVPGGIPVKGQHRCQEFTVIELPDLDTLPAAPCIRSLEITCIDASPQVHPFSVVTIAKACPKLDDLILAHADPYSYHELEFLDEWEHPDSEIAFQLPTHNFAKVYIDPPVCFWLAQLMDFVTARYHASFCVTMHNVLNNFARLDYRGILEPSFFWPYGPSEQPAPFWQGMTYMCLQFEPVKISGEWYFKTGRQIGQCPVQFWRTLEEDVMMPLIETMCKALDQMPSLKTFQMSCEVIQMSRGGYWRLSYAAPGVPSNFDKHVEIPPNMARVSGGSGGAVGGDADLGSGHDDGFKSSGDGAEASKSSQGTDDSSLDQVRSFRRWLLDAGDWKPSAEILEALQRVGRGIHGQDALISFVPFGMFW</sequence>
<proteinExistence type="predicted"/>
<dbReference type="AlphaFoldDB" id="A0A8H4CTJ6"/>
<dbReference type="RefSeq" id="XP_045268706.1">
    <property type="nucleotide sequence ID" value="XM_045412700.1"/>
</dbReference>
<evidence type="ECO:0008006" key="4">
    <source>
        <dbReference type="Google" id="ProtNLM"/>
    </source>
</evidence>
<evidence type="ECO:0000313" key="2">
    <source>
        <dbReference type="EMBL" id="KAF3809547.1"/>
    </source>
</evidence>
<gene>
    <name evidence="2" type="ORF">GCG54_00012831</name>
</gene>
<comment type="caution">
    <text evidence="2">The sequence shown here is derived from an EMBL/GenBank/DDBJ whole genome shotgun (WGS) entry which is preliminary data.</text>
</comment>